<protein>
    <recommendedName>
        <fullName evidence="2">Altered inheritance of mitochondria protein 6</fullName>
    </recommendedName>
</protein>
<keyword evidence="3" id="KW-0732">Signal</keyword>
<accession>A0A1L0B482</accession>
<dbReference type="PANTHER" id="PTHR31571">
    <property type="entry name" value="ALTERED INHERITANCE OF MITOCHONDRIA PROTEIN 6"/>
    <property type="match status" value="1"/>
</dbReference>
<dbReference type="OrthoDB" id="4153866at2759"/>
<dbReference type="AlphaFoldDB" id="A0A1L0B482"/>
<reference evidence="6" key="1">
    <citation type="submission" date="2016-11" db="EMBL/GenBank/DDBJ databases">
        <authorList>
            <person name="Guldener U."/>
        </authorList>
    </citation>
    <scope>NUCLEOTIDE SEQUENCE [LARGE SCALE GENOMIC DNA]</scope>
</reference>
<sequence length="415" mass="48842">MEFNKNNEARRESQTSYLSDTSNIFKKYIPLESYHIENVHNNEEDPEDYNELKKSRVIKYKLIGIFLTICIIFSLIVFHIISKPNFPHYSVKTNTNINLSGKDLLKFFDDKIYAGIDRNSYYDSFTGYIDDVSRRLDISQAELLTRDVTVLQYVHSHNDYWRKLPFFDAIIHGVNSIEADIWLMNNNENILAVGHNYDYLKPDSRNLNTLYLNPIKKILDQVNQNNNDEKLNGLFFDSPEVPTVLYIDFKNDETKNLHAYDELIKQLRPLRRYLTTQLDFDKNQYKPLIIELTGNYPQLSNYEDFLFVDSSMINVFQKTVQLKSPVISESLNKLIGFCKSDENMTLENIGTLDSDDIQICLKAIINQLHDQNYKVRIWDVPQFPLYKRNILWKQQIDDLNVDFLNVDDLDSISNF</sequence>
<name>A0A1L0B482_9ASCO</name>
<gene>
    <name evidence="5" type="ORF">HGUI_03378</name>
</gene>
<keyword evidence="6" id="KW-1185">Reference proteome</keyword>
<dbReference type="PANTHER" id="PTHR31571:SF1">
    <property type="entry name" value="ALTERED INHERITANCE OF MITOCHONDRIA PROTEIN 6"/>
    <property type="match status" value="1"/>
</dbReference>
<dbReference type="InterPro" id="IPR017946">
    <property type="entry name" value="PLC-like_Pdiesterase_TIM-brl"/>
</dbReference>
<evidence type="ECO:0000256" key="3">
    <source>
        <dbReference type="ARBA" id="ARBA00022729"/>
    </source>
</evidence>
<dbReference type="GO" id="GO:0008081">
    <property type="term" value="F:phosphoric diester hydrolase activity"/>
    <property type="evidence" value="ECO:0007669"/>
    <property type="project" value="InterPro"/>
</dbReference>
<evidence type="ECO:0000256" key="1">
    <source>
        <dbReference type="ARBA" id="ARBA00008858"/>
    </source>
</evidence>
<dbReference type="InterPro" id="IPR051236">
    <property type="entry name" value="HAT_RTT109-like"/>
</dbReference>
<organism evidence="5 6">
    <name type="scientific">Hanseniaspora guilliermondii</name>
    <dbReference type="NCBI Taxonomy" id="56406"/>
    <lineage>
        <taxon>Eukaryota</taxon>
        <taxon>Fungi</taxon>
        <taxon>Dikarya</taxon>
        <taxon>Ascomycota</taxon>
        <taxon>Saccharomycotina</taxon>
        <taxon>Saccharomycetes</taxon>
        <taxon>Saccharomycodales</taxon>
        <taxon>Saccharomycodaceae</taxon>
        <taxon>Hanseniaspora</taxon>
    </lineage>
</organism>
<dbReference type="SUPFAM" id="SSF51695">
    <property type="entry name" value="PLC-like phosphodiesterases"/>
    <property type="match status" value="1"/>
</dbReference>
<dbReference type="VEuPathDB" id="FungiDB:HGUI_03378"/>
<dbReference type="EMBL" id="FQNF01000084">
    <property type="protein sequence ID" value="SGZ41178.1"/>
    <property type="molecule type" value="Genomic_DNA"/>
</dbReference>
<feature type="transmembrane region" description="Helical" evidence="4">
    <location>
        <begin position="62"/>
        <end position="81"/>
    </location>
</feature>
<keyword evidence="4" id="KW-1133">Transmembrane helix</keyword>
<proteinExistence type="inferred from homology"/>
<keyword evidence="4" id="KW-0472">Membrane</keyword>
<comment type="similarity">
    <text evidence="1">Belongs to the AIM6 family.</text>
</comment>
<keyword evidence="4" id="KW-0812">Transmembrane</keyword>
<dbReference type="GO" id="GO:0006629">
    <property type="term" value="P:lipid metabolic process"/>
    <property type="evidence" value="ECO:0007669"/>
    <property type="project" value="InterPro"/>
</dbReference>
<evidence type="ECO:0000313" key="6">
    <source>
        <dbReference type="Proteomes" id="UP000183365"/>
    </source>
</evidence>
<dbReference type="Proteomes" id="UP000183365">
    <property type="component" value="Unassembled WGS sequence"/>
</dbReference>
<evidence type="ECO:0000256" key="2">
    <source>
        <dbReference type="ARBA" id="ARBA00014286"/>
    </source>
</evidence>
<evidence type="ECO:0000256" key="4">
    <source>
        <dbReference type="SAM" id="Phobius"/>
    </source>
</evidence>
<evidence type="ECO:0000313" key="5">
    <source>
        <dbReference type="EMBL" id="SGZ41178.1"/>
    </source>
</evidence>